<evidence type="ECO:0000313" key="1">
    <source>
        <dbReference type="EMBL" id="CCD21115.1"/>
    </source>
</evidence>
<dbReference type="EMBL" id="CAEX01007032">
    <property type="protein sequence ID" value="CCD21115.1"/>
    <property type="molecule type" value="Genomic_DNA"/>
</dbReference>
<sequence>IHNTKVTNTSFKPGSAQQCARGSNACLSRIASRKHDANIPLSLVSVALLCVPHSSASLGLVEASAAVSSVHTLRCHAPIRVLAGRTRLGNH</sequence>
<evidence type="ECO:0000313" key="2">
    <source>
        <dbReference type="Proteomes" id="UP000009027"/>
    </source>
</evidence>
<name>F9WU67_TRYVY</name>
<protein>
    <submittedName>
        <fullName evidence="1">Uncharacterized protein</fullName>
    </submittedName>
</protein>
<dbReference type="Proteomes" id="UP000009027">
    <property type="component" value="Unassembled WGS sequence"/>
</dbReference>
<feature type="non-terminal residue" evidence="1">
    <location>
        <position position="1"/>
    </location>
</feature>
<keyword evidence="2" id="KW-1185">Reference proteome</keyword>
<dbReference type="VEuPathDB" id="TriTrypDB:TvY486_0040270"/>
<proteinExistence type="predicted"/>
<feature type="non-terminal residue" evidence="1">
    <location>
        <position position="91"/>
    </location>
</feature>
<gene>
    <name evidence="1" type="ORF">TvY486_0040270</name>
</gene>
<reference evidence="1 2" key="1">
    <citation type="journal article" date="2012" name="Proc. Natl. Acad. Sci. U.S.A.">
        <title>Antigenic diversity is generated by distinct evolutionary mechanisms in African trypanosome species.</title>
        <authorList>
            <person name="Jackson A.P."/>
            <person name="Berry A."/>
            <person name="Aslett M."/>
            <person name="Allison H.C."/>
            <person name="Burton P."/>
            <person name="Vavrova-Anderson J."/>
            <person name="Brown R."/>
            <person name="Browne H."/>
            <person name="Corton N."/>
            <person name="Hauser H."/>
            <person name="Gamble J."/>
            <person name="Gilderthorp R."/>
            <person name="Marcello L."/>
            <person name="McQuillan J."/>
            <person name="Otto T.D."/>
            <person name="Quail M.A."/>
            <person name="Sanders M.J."/>
            <person name="van Tonder A."/>
            <person name="Ginger M.L."/>
            <person name="Field M.C."/>
            <person name="Barry J.D."/>
            <person name="Hertz-Fowler C."/>
            <person name="Berriman M."/>
        </authorList>
    </citation>
    <scope>NUCLEOTIDE SEQUENCE</scope>
    <source>
        <strain evidence="1 2">Y486</strain>
    </source>
</reference>
<accession>F9WU67</accession>
<dbReference type="AlphaFoldDB" id="F9WU67"/>
<organism evidence="1 2">
    <name type="scientific">Trypanosoma vivax (strain Y486)</name>
    <dbReference type="NCBI Taxonomy" id="1055687"/>
    <lineage>
        <taxon>Eukaryota</taxon>
        <taxon>Discoba</taxon>
        <taxon>Euglenozoa</taxon>
        <taxon>Kinetoplastea</taxon>
        <taxon>Metakinetoplastina</taxon>
        <taxon>Trypanosomatida</taxon>
        <taxon>Trypanosomatidae</taxon>
        <taxon>Trypanosoma</taxon>
        <taxon>Duttonella</taxon>
    </lineage>
</organism>